<keyword evidence="4" id="KW-1185">Reference proteome</keyword>
<evidence type="ECO:0000313" key="1">
    <source>
        <dbReference type="EMBL" id="QEM07810.1"/>
    </source>
</evidence>
<dbReference type="EMBL" id="CP071880">
    <property type="protein sequence ID" value="QTE49622.1"/>
    <property type="molecule type" value="Genomic_DNA"/>
</dbReference>
<reference evidence="1 3" key="1">
    <citation type="submission" date="2019-08" db="EMBL/GenBank/DDBJ databases">
        <title>Comparative genome analysis confer to the adaptation heavy metal polluted environment.</title>
        <authorList>
            <person name="Li Y."/>
        </authorList>
    </citation>
    <scope>NUCLEOTIDE SEQUENCE [LARGE SCALE GENOMIC DNA]</scope>
    <source>
        <strain evidence="1 3">P2</strain>
    </source>
</reference>
<dbReference type="Proteomes" id="UP000250557">
    <property type="component" value="Chromosome"/>
</dbReference>
<dbReference type="AlphaFoldDB" id="A0AAE6JLP4"/>
<evidence type="ECO:0000313" key="3">
    <source>
        <dbReference type="Proteomes" id="UP000250557"/>
    </source>
</evidence>
<reference evidence="2 4" key="2">
    <citation type="submission" date="2021-03" db="EMBL/GenBank/DDBJ databases">
        <title>Mucilaginibacter strains isolated from gold and copper mining confer multi heavy-metal resistance.</title>
        <authorList>
            <person name="Li Y."/>
        </authorList>
    </citation>
    <scope>NUCLEOTIDE SEQUENCE [LARGE SCALE GENOMIC DNA]</scope>
    <source>
        <strain evidence="2 4">P2-4</strain>
    </source>
</reference>
<name>A0AAE6JLP4_9SPHI</name>
<dbReference type="RefSeq" id="WP_112653942.1">
    <property type="nucleotide sequence ID" value="NZ_CP043451.1"/>
</dbReference>
<dbReference type="EMBL" id="CP043451">
    <property type="protein sequence ID" value="QEM07810.1"/>
    <property type="molecule type" value="Genomic_DNA"/>
</dbReference>
<sequence>MKKIKMTAVTALLLFVGINIARGQLRVRVEAGQIYLKDLVPNEAKYKSISDSLDQKLKINPNDTTSLFYRSMLYLQFNSLKARPDLTTNIVTDQLLAGKKLADRADSLGMKNLNLKIIRAQLCKELTFRYAPADTWRFNTAQMASRRQKFEYYKASANRQYDLLADLDKAHSSDYQRLKVK</sequence>
<gene>
    <name evidence="1" type="ORF">DIU31_031515</name>
    <name evidence="2" type="ORF">J3L21_29510</name>
</gene>
<proteinExistence type="predicted"/>
<accession>A0AAE6JLP4</accession>
<protein>
    <submittedName>
        <fullName evidence="1">Uncharacterized protein</fullName>
    </submittedName>
</protein>
<dbReference type="Proteomes" id="UP000663940">
    <property type="component" value="Chromosome"/>
</dbReference>
<evidence type="ECO:0000313" key="4">
    <source>
        <dbReference type="Proteomes" id="UP000663940"/>
    </source>
</evidence>
<evidence type="ECO:0000313" key="2">
    <source>
        <dbReference type="EMBL" id="QTE49622.1"/>
    </source>
</evidence>
<organism evidence="1 3">
    <name type="scientific">Mucilaginibacter rubeus</name>
    <dbReference type="NCBI Taxonomy" id="2027860"/>
    <lineage>
        <taxon>Bacteria</taxon>
        <taxon>Pseudomonadati</taxon>
        <taxon>Bacteroidota</taxon>
        <taxon>Sphingobacteriia</taxon>
        <taxon>Sphingobacteriales</taxon>
        <taxon>Sphingobacteriaceae</taxon>
        <taxon>Mucilaginibacter</taxon>
    </lineage>
</organism>